<dbReference type="Proteomes" id="UP000263268">
    <property type="component" value="Unassembled WGS sequence"/>
</dbReference>
<dbReference type="AlphaFoldDB" id="A0A3D6BQD1"/>
<dbReference type="EMBL" id="DPRK01000025">
    <property type="protein sequence ID" value="HCY80409.1"/>
    <property type="molecule type" value="Genomic_DNA"/>
</dbReference>
<accession>A0A3D6BQD1</accession>
<sequence length="56" mass="6181">ATEYLQELEDTYDAGLTSLSDLLEAKAIDQEALDALIDAKAKHKINEAKYLQTLGK</sequence>
<name>A0A3D6BQD1_9FLAO</name>
<evidence type="ECO:0000313" key="1">
    <source>
        <dbReference type="EMBL" id="HCY80409.1"/>
    </source>
</evidence>
<feature type="non-terminal residue" evidence="1">
    <location>
        <position position="1"/>
    </location>
</feature>
<proteinExistence type="predicted"/>
<protein>
    <submittedName>
        <fullName evidence="1">TolC family protein</fullName>
    </submittedName>
</protein>
<dbReference type="SUPFAM" id="SSF56954">
    <property type="entry name" value="Outer membrane efflux proteins (OEP)"/>
    <property type="match status" value="1"/>
</dbReference>
<evidence type="ECO:0000313" key="2">
    <source>
        <dbReference type="Proteomes" id="UP000263268"/>
    </source>
</evidence>
<comment type="caution">
    <text evidence="1">The sequence shown here is derived from an EMBL/GenBank/DDBJ whole genome shotgun (WGS) entry which is preliminary data.</text>
</comment>
<reference evidence="1 2" key="1">
    <citation type="journal article" date="2018" name="Nat. Biotechnol.">
        <title>A standardized bacterial taxonomy based on genome phylogeny substantially revises the tree of life.</title>
        <authorList>
            <person name="Parks D.H."/>
            <person name="Chuvochina M."/>
            <person name="Waite D.W."/>
            <person name="Rinke C."/>
            <person name="Skarshewski A."/>
            <person name="Chaumeil P.A."/>
            <person name="Hugenholtz P."/>
        </authorList>
    </citation>
    <scope>NUCLEOTIDE SEQUENCE [LARGE SCALE GENOMIC DNA]</scope>
    <source>
        <strain evidence="1">UBA10227</strain>
    </source>
</reference>
<gene>
    <name evidence="1" type="ORF">DHV22_01770</name>
</gene>
<organism evidence="1 2">
    <name type="scientific">Xanthomarina gelatinilytica</name>
    <dbReference type="NCBI Taxonomy" id="1137281"/>
    <lineage>
        <taxon>Bacteria</taxon>
        <taxon>Pseudomonadati</taxon>
        <taxon>Bacteroidota</taxon>
        <taxon>Flavobacteriia</taxon>
        <taxon>Flavobacteriales</taxon>
        <taxon>Flavobacteriaceae</taxon>
        <taxon>Xanthomarina</taxon>
    </lineage>
</organism>
<dbReference type="GO" id="GO:0015562">
    <property type="term" value="F:efflux transmembrane transporter activity"/>
    <property type="evidence" value="ECO:0007669"/>
    <property type="project" value="InterPro"/>
</dbReference>